<dbReference type="Pfam" id="PF13474">
    <property type="entry name" value="SnoaL_3"/>
    <property type="match status" value="2"/>
</dbReference>
<protein>
    <submittedName>
        <fullName evidence="2">Uncharacterized protein (TIGR02246 family)</fullName>
    </submittedName>
</protein>
<reference evidence="2 3" key="1">
    <citation type="submission" date="2018-05" db="EMBL/GenBank/DDBJ databases">
        <title>Genomic Encyclopedia of Archaeal and Bacterial Type Strains, Phase II (KMG-II): from individual species to whole genera.</title>
        <authorList>
            <person name="Goeker M."/>
        </authorList>
    </citation>
    <scope>NUCLEOTIDE SEQUENCE [LARGE SCALE GENOMIC DNA]</scope>
    <source>
        <strain evidence="2 3">DSM 45184</strain>
    </source>
</reference>
<dbReference type="Proteomes" id="UP000245697">
    <property type="component" value="Unassembled WGS sequence"/>
</dbReference>
<dbReference type="Gene3D" id="3.10.450.50">
    <property type="match status" value="2"/>
</dbReference>
<dbReference type="NCBIfam" id="TIGR02246">
    <property type="entry name" value="SgcJ/EcaC family oxidoreductase"/>
    <property type="match status" value="1"/>
</dbReference>
<comment type="caution">
    <text evidence="2">The sequence shown here is derived from an EMBL/GenBank/DDBJ whole genome shotgun (WGS) entry which is preliminary data.</text>
</comment>
<dbReference type="RefSeq" id="WP_109600330.1">
    <property type="nucleotide sequence ID" value="NZ_BONA01000076.1"/>
</dbReference>
<gene>
    <name evidence="2" type="ORF">BC793_12116</name>
</gene>
<feature type="domain" description="SnoaL-like" evidence="1">
    <location>
        <begin position="13"/>
        <end position="135"/>
    </location>
</feature>
<evidence type="ECO:0000259" key="1">
    <source>
        <dbReference type="Pfam" id="PF13474"/>
    </source>
</evidence>
<dbReference type="EMBL" id="QGGR01000021">
    <property type="protein sequence ID" value="PWK39749.1"/>
    <property type="molecule type" value="Genomic_DNA"/>
</dbReference>
<accession>A0A316F389</accession>
<dbReference type="InterPro" id="IPR037401">
    <property type="entry name" value="SnoaL-like"/>
</dbReference>
<dbReference type="AlphaFoldDB" id="A0A316F389"/>
<dbReference type="SUPFAM" id="SSF54427">
    <property type="entry name" value="NTF2-like"/>
    <property type="match status" value="2"/>
</dbReference>
<keyword evidence="3" id="KW-1185">Reference proteome</keyword>
<dbReference type="InterPro" id="IPR011944">
    <property type="entry name" value="Steroid_delta5-4_isomerase"/>
</dbReference>
<organism evidence="2 3">
    <name type="scientific">Actinoplanes xinjiangensis</name>
    <dbReference type="NCBI Taxonomy" id="512350"/>
    <lineage>
        <taxon>Bacteria</taxon>
        <taxon>Bacillati</taxon>
        <taxon>Actinomycetota</taxon>
        <taxon>Actinomycetes</taxon>
        <taxon>Micromonosporales</taxon>
        <taxon>Micromonosporaceae</taxon>
        <taxon>Actinoplanes</taxon>
    </lineage>
</organism>
<evidence type="ECO:0000313" key="3">
    <source>
        <dbReference type="Proteomes" id="UP000245697"/>
    </source>
</evidence>
<name>A0A316F389_9ACTN</name>
<sequence>MVVQQHRDDEKLITDLIEHWVAAIQAGDLPGVLANHADDIVMFDVPPPQDGVRGIDAYRDAWPPFLRWLAGGAVFEIVTTDVTAGAEVAFAHVLLRCGTPDDLARRPDHRLRITLGLRKEADRWLIAHEHHSFPLAEPADRAAAELEIRALHEQWFEQTAAKDLDGLMAAIADDVVSYEHITPLEHIGQAQVRQVCQDGLEAGTGEVTWQVPNLTVVAADDLAVAWGLNRVQAAGPDGQLIETWSRGTRVFRRTDSAWSMVHQHLSYPLDPQTGAVRTDLRP</sequence>
<dbReference type="OrthoDB" id="9812295at2"/>
<feature type="domain" description="SnoaL-like" evidence="1">
    <location>
        <begin position="148"/>
        <end position="269"/>
    </location>
</feature>
<dbReference type="InterPro" id="IPR032710">
    <property type="entry name" value="NTF2-like_dom_sf"/>
</dbReference>
<proteinExistence type="predicted"/>
<evidence type="ECO:0000313" key="2">
    <source>
        <dbReference type="EMBL" id="PWK39749.1"/>
    </source>
</evidence>